<reference evidence="1" key="2">
    <citation type="journal article" date="2022" name="New Phytol.">
        <title>Evolutionary transition to the ectomycorrhizal habit in the genomes of a hyperdiverse lineage of mushroom-forming fungi.</title>
        <authorList>
            <person name="Looney B."/>
            <person name="Miyauchi S."/>
            <person name="Morin E."/>
            <person name="Drula E."/>
            <person name="Courty P.E."/>
            <person name="Kohler A."/>
            <person name="Kuo A."/>
            <person name="LaButti K."/>
            <person name="Pangilinan J."/>
            <person name="Lipzen A."/>
            <person name="Riley R."/>
            <person name="Andreopoulos W."/>
            <person name="He G."/>
            <person name="Johnson J."/>
            <person name="Nolan M."/>
            <person name="Tritt A."/>
            <person name="Barry K.W."/>
            <person name="Grigoriev I.V."/>
            <person name="Nagy L.G."/>
            <person name="Hibbett D."/>
            <person name="Henrissat B."/>
            <person name="Matheny P.B."/>
            <person name="Labbe J."/>
            <person name="Martin F.M."/>
        </authorList>
    </citation>
    <scope>NUCLEOTIDE SEQUENCE</scope>
    <source>
        <strain evidence="1">HHB10654</strain>
    </source>
</reference>
<proteinExistence type="predicted"/>
<gene>
    <name evidence="1" type="ORF">BV25DRAFT_1993968</name>
</gene>
<sequence length="424" mass="46044">MSKPNVSEVVALARQTAETAKEEGKLDELTHRLVRKTVEEALSLEPGTLEDDEYKRAMKDAVMGIIQRDGSEDAGTEEAQAVQNKRKRKSDDTPSKETSSPTKVTKERLPGRPRPSLKKQFKSAEFVTDSDTDEEPEASSSKSKKVESDVEMDNVSPKKKAKRAPKAAPSAKPRAKPASRKSETGASSTARGRTKSKYKSAELVDSDSDALSDAKVPSGSKADTAGQSKGAAKEDQDSEPEAPMVEEPPKKKGRTKAKAAEKPAKPKAEPKAKRGKKAAQELSKDEETIKRLKSIVVACGVRKIWTKEFQGLDTPTQQIARLRAILADLGMNGRLSMEKAREIKAERELAKELEDVQKFGEAVAAGKPFRSSRSGKAAAERDESDGKGAGEEEPESDIADVSVRPKNNARRSIMAFLGEQSDDD</sequence>
<evidence type="ECO:0000313" key="1">
    <source>
        <dbReference type="EMBL" id="KAI0058864.1"/>
    </source>
</evidence>
<organism evidence="1 2">
    <name type="scientific">Artomyces pyxidatus</name>
    <dbReference type="NCBI Taxonomy" id="48021"/>
    <lineage>
        <taxon>Eukaryota</taxon>
        <taxon>Fungi</taxon>
        <taxon>Dikarya</taxon>
        <taxon>Basidiomycota</taxon>
        <taxon>Agaricomycotina</taxon>
        <taxon>Agaricomycetes</taxon>
        <taxon>Russulales</taxon>
        <taxon>Auriscalpiaceae</taxon>
        <taxon>Artomyces</taxon>
    </lineage>
</organism>
<name>A0ACB8SQS3_9AGAM</name>
<evidence type="ECO:0000313" key="2">
    <source>
        <dbReference type="Proteomes" id="UP000814140"/>
    </source>
</evidence>
<accession>A0ACB8SQS3</accession>
<dbReference type="Proteomes" id="UP000814140">
    <property type="component" value="Unassembled WGS sequence"/>
</dbReference>
<keyword evidence="2" id="KW-1185">Reference proteome</keyword>
<protein>
    <submittedName>
        <fullName evidence="1">Uncharacterized protein</fullName>
    </submittedName>
</protein>
<comment type="caution">
    <text evidence="1">The sequence shown here is derived from an EMBL/GenBank/DDBJ whole genome shotgun (WGS) entry which is preliminary data.</text>
</comment>
<reference evidence="1" key="1">
    <citation type="submission" date="2021-03" db="EMBL/GenBank/DDBJ databases">
        <authorList>
            <consortium name="DOE Joint Genome Institute"/>
            <person name="Ahrendt S."/>
            <person name="Looney B.P."/>
            <person name="Miyauchi S."/>
            <person name="Morin E."/>
            <person name="Drula E."/>
            <person name="Courty P.E."/>
            <person name="Chicoki N."/>
            <person name="Fauchery L."/>
            <person name="Kohler A."/>
            <person name="Kuo A."/>
            <person name="Labutti K."/>
            <person name="Pangilinan J."/>
            <person name="Lipzen A."/>
            <person name="Riley R."/>
            <person name="Andreopoulos W."/>
            <person name="He G."/>
            <person name="Johnson J."/>
            <person name="Barry K.W."/>
            <person name="Grigoriev I.V."/>
            <person name="Nagy L."/>
            <person name="Hibbett D."/>
            <person name="Henrissat B."/>
            <person name="Matheny P.B."/>
            <person name="Labbe J."/>
            <person name="Martin F."/>
        </authorList>
    </citation>
    <scope>NUCLEOTIDE SEQUENCE</scope>
    <source>
        <strain evidence="1">HHB10654</strain>
    </source>
</reference>
<dbReference type="EMBL" id="MU277231">
    <property type="protein sequence ID" value="KAI0058864.1"/>
    <property type="molecule type" value="Genomic_DNA"/>
</dbReference>